<protein>
    <submittedName>
        <fullName evidence="2">Uncharacterized protein</fullName>
    </submittedName>
</protein>
<accession>A0A7J6VN73</accession>
<name>A0A7J6VN73_THATH</name>
<reference evidence="2 3" key="1">
    <citation type="submission" date="2020-06" db="EMBL/GenBank/DDBJ databases">
        <title>Transcriptomic and genomic resources for Thalictrum thalictroides and T. hernandezii: Facilitating candidate gene discovery in an emerging model plant lineage.</title>
        <authorList>
            <person name="Arias T."/>
            <person name="Riano-Pachon D.M."/>
            <person name="Di Stilio V.S."/>
        </authorList>
    </citation>
    <scope>NUCLEOTIDE SEQUENCE [LARGE SCALE GENOMIC DNA]</scope>
    <source>
        <strain evidence="3">cv. WT478/WT964</strain>
        <tissue evidence="2">Leaves</tissue>
    </source>
</reference>
<keyword evidence="3" id="KW-1185">Reference proteome</keyword>
<dbReference type="EMBL" id="JABWDY010030177">
    <property type="protein sequence ID" value="KAF5185802.1"/>
    <property type="molecule type" value="Genomic_DNA"/>
</dbReference>
<dbReference type="AlphaFoldDB" id="A0A7J6VN73"/>
<evidence type="ECO:0000256" key="1">
    <source>
        <dbReference type="SAM" id="MobiDB-lite"/>
    </source>
</evidence>
<evidence type="ECO:0000313" key="3">
    <source>
        <dbReference type="Proteomes" id="UP000554482"/>
    </source>
</evidence>
<dbReference type="Proteomes" id="UP000554482">
    <property type="component" value="Unassembled WGS sequence"/>
</dbReference>
<evidence type="ECO:0000313" key="2">
    <source>
        <dbReference type="EMBL" id="KAF5185802.1"/>
    </source>
</evidence>
<gene>
    <name evidence="2" type="ORF">FRX31_024612</name>
</gene>
<feature type="compositionally biased region" description="Polar residues" evidence="1">
    <location>
        <begin position="66"/>
        <end position="81"/>
    </location>
</feature>
<proteinExistence type="predicted"/>
<feature type="region of interest" description="Disordered" evidence="1">
    <location>
        <begin position="49"/>
        <end position="81"/>
    </location>
</feature>
<sequence>MSPACTNFGKWSIKAKKPREAGQNAALLILDFSATSSIFPGHKCISYNDVNGTEEDRQPPKLMQLKQASCLPQTSQNHLNQ</sequence>
<organism evidence="2 3">
    <name type="scientific">Thalictrum thalictroides</name>
    <name type="common">Rue-anemone</name>
    <name type="synonym">Anemone thalictroides</name>
    <dbReference type="NCBI Taxonomy" id="46969"/>
    <lineage>
        <taxon>Eukaryota</taxon>
        <taxon>Viridiplantae</taxon>
        <taxon>Streptophyta</taxon>
        <taxon>Embryophyta</taxon>
        <taxon>Tracheophyta</taxon>
        <taxon>Spermatophyta</taxon>
        <taxon>Magnoliopsida</taxon>
        <taxon>Ranunculales</taxon>
        <taxon>Ranunculaceae</taxon>
        <taxon>Thalictroideae</taxon>
        <taxon>Thalictrum</taxon>
    </lineage>
</organism>
<comment type="caution">
    <text evidence="2">The sequence shown here is derived from an EMBL/GenBank/DDBJ whole genome shotgun (WGS) entry which is preliminary data.</text>
</comment>